<evidence type="ECO:0000313" key="2">
    <source>
        <dbReference type="Proteomes" id="UP000280547"/>
    </source>
</evidence>
<reference evidence="1 2" key="1">
    <citation type="submission" date="2018-09" db="EMBL/GenBank/DDBJ databases">
        <authorList>
            <person name="Amanuel B.M."/>
            <person name="Anspach C.J."/>
            <person name="Chiquito R.J."/>
            <person name="Gales J.M."/>
            <person name="Hall T."/>
            <person name="Hotaki K."/>
            <person name="Lozano B."/>
            <person name="Mugisha B."/>
            <person name="Fogarty M.P."/>
            <person name="Leadon S.A."/>
            <person name="Molloy S.D."/>
            <person name="Garlena R.A."/>
            <person name="Russell D.A."/>
            <person name="Pope W.H."/>
            <person name="Jacobs-Sera D."/>
            <person name="Hatfull G.F."/>
        </authorList>
    </citation>
    <scope>NUCLEOTIDE SEQUENCE [LARGE SCALE GENOMIC DNA]</scope>
</reference>
<organism evidence="1 2">
    <name type="scientific">Gordonia phage Octobien14</name>
    <dbReference type="NCBI Taxonomy" id="2483673"/>
    <lineage>
        <taxon>Viruses</taxon>
        <taxon>Duplodnaviria</taxon>
        <taxon>Heunggongvirae</taxon>
        <taxon>Uroviricota</taxon>
        <taxon>Caudoviricetes</taxon>
        <taxon>Deeyouvirinae</taxon>
        <taxon>Octobienvirus</taxon>
        <taxon>Octobienvirus octobien14</taxon>
    </lineage>
</organism>
<dbReference type="GeneID" id="70080863"/>
<accession>A0A3G3M9P9</accession>
<sequence>MICQTCGAELLWSPFGPITEWGYVCRDDYNPTYVGLDNEGLHVVAPFTF</sequence>
<keyword evidence="2" id="KW-1185">Reference proteome</keyword>
<protein>
    <submittedName>
        <fullName evidence="1">Uncharacterized protein</fullName>
    </submittedName>
</protein>
<dbReference type="RefSeq" id="YP_010246323.1">
    <property type="nucleotide sequence ID" value="NC_060134.1"/>
</dbReference>
<name>A0A3G3M9P9_9CAUD</name>
<evidence type="ECO:0000313" key="1">
    <source>
        <dbReference type="EMBL" id="AYR03222.1"/>
    </source>
</evidence>
<dbReference type="Proteomes" id="UP000280547">
    <property type="component" value="Segment"/>
</dbReference>
<gene>
    <name evidence="1" type="primary">78</name>
    <name evidence="1" type="ORF">SEA_OCTOBIEN14_78</name>
</gene>
<dbReference type="KEGG" id="vg:70080863"/>
<proteinExistence type="predicted"/>
<dbReference type="EMBL" id="MH976515">
    <property type="protein sequence ID" value="AYR03222.1"/>
    <property type="molecule type" value="Genomic_DNA"/>
</dbReference>